<dbReference type="OrthoDB" id="793934at2"/>
<dbReference type="EMBL" id="CP032382">
    <property type="protein sequence ID" value="AYB29932.1"/>
    <property type="molecule type" value="Genomic_DNA"/>
</dbReference>
<keyword evidence="2" id="KW-1185">Reference proteome</keyword>
<gene>
    <name evidence="1" type="ORF">D4L85_04765</name>
</gene>
<protein>
    <submittedName>
        <fullName evidence="1">Uncharacterized protein</fullName>
    </submittedName>
</protein>
<proteinExistence type="predicted"/>
<dbReference type="Proteomes" id="UP000266183">
    <property type="component" value="Chromosome"/>
</dbReference>
<dbReference type="KEGG" id="chk:D4L85_04765"/>
<organism evidence="1 2">
    <name type="scientific">Chryseolinea soli</name>
    <dbReference type="NCBI Taxonomy" id="2321403"/>
    <lineage>
        <taxon>Bacteria</taxon>
        <taxon>Pseudomonadati</taxon>
        <taxon>Bacteroidota</taxon>
        <taxon>Cytophagia</taxon>
        <taxon>Cytophagales</taxon>
        <taxon>Fulvivirgaceae</taxon>
        <taxon>Chryseolinea</taxon>
    </lineage>
</organism>
<dbReference type="AlphaFoldDB" id="A0A385SGD5"/>
<name>A0A385SGD5_9BACT</name>
<dbReference type="RefSeq" id="WP_119753239.1">
    <property type="nucleotide sequence ID" value="NZ_CP032382.1"/>
</dbReference>
<sequence>MRGIIKLVYTKVIDAGSAQAWDKHVFEDTHREFFMQAQQFDQQGRYETYQEMLTHIPRAENMSYLVSTAAAGHLKQLHNKFPDVLNTLGKTCVPFKNFKFEIVQSHVKNKALHKIAIHLYSDPLLWIDTIDKHLIFTPEEGHKKLISGEEIETHSIILLPNVGIGFFKILPP</sequence>
<evidence type="ECO:0000313" key="1">
    <source>
        <dbReference type="EMBL" id="AYB29932.1"/>
    </source>
</evidence>
<reference evidence="2" key="1">
    <citation type="submission" date="2018-09" db="EMBL/GenBank/DDBJ databases">
        <title>Chryseolinea sp. KIS68-18 isolated from soil.</title>
        <authorList>
            <person name="Weon H.-Y."/>
            <person name="Kwon S.-W."/>
            <person name="Lee S.A."/>
        </authorList>
    </citation>
    <scope>NUCLEOTIDE SEQUENCE [LARGE SCALE GENOMIC DNA]</scope>
    <source>
        <strain evidence="2">KIS68-18</strain>
    </source>
</reference>
<evidence type="ECO:0000313" key="2">
    <source>
        <dbReference type="Proteomes" id="UP000266183"/>
    </source>
</evidence>
<accession>A0A385SGD5</accession>